<feature type="transmembrane region" description="Helical" evidence="9">
    <location>
        <begin position="27"/>
        <end position="48"/>
    </location>
</feature>
<feature type="domain" description="Membrane insertase YidC/Oxa/ALB C-terminal" evidence="10">
    <location>
        <begin position="30"/>
        <end position="210"/>
    </location>
</feature>
<evidence type="ECO:0000256" key="3">
    <source>
        <dbReference type="ARBA" id="ARBA00022475"/>
    </source>
</evidence>
<reference evidence="11" key="1">
    <citation type="submission" date="2019-03" db="EMBL/GenBank/DDBJ databases">
        <authorList>
            <person name="Hao L."/>
        </authorList>
    </citation>
    <scope>NUCLEOTIDE SEQUENCE</scope>
</reference>
<organism evidence="11">
    <name type="scientific">anaerobic digester metagenome</name>
    <dbReference type="NCBI Taxonomy" id="1263854"/>
    <lineage>
        <taxon>unclassified sequences</taxon>
        <taxon>metagenomes</taxon>
        <taxon>ecological metagenomes</taxon>
    </lineage>
</organism>
<dbReference type="AlphaFoldDB" id="A0A485MDG9"/>
<dbReference type="PRINTS" id="PR00701">
    <property type="entry name" value="60KDINNERMP"/>
</dbReference>
<evidence type="ECO:0000256" key="5">
    <source>
        <dbReference type="ARBA" id="ARBA00022927"/>
    </source>
</evidence>
<evidence type="ECO:0000313" key="11">
    <source>
        <dbReference type="EMBL" id="VFU19256.1"/>
    </source>
</evidence>
<feature type="transmembrane region" description="Helical" evidence="9">
    <location>
        <begin position="94"/>
        <end position="122"/>
    </location>
</feature>
<evidence type="ECO:0000256" key="2">
    <source>
        <dbReference type="ARBA" id="ARBA00022448"/>
    </source>
</evidence>
<evidence type="ECO:0000256" key="9">
    <source>
        <dbReference type="SAM" id="Phobius"/>
    </source>
</evidence>
<dbReference type="GO" id="GO:0015031">
    <property type="term" value="P:protein transport"/>
    <property type="evidence" value="ECO:0007669"/>
    <property type="project" value="UniProtKB-KW"/>
</dbReference>
<dbReference type="GO" id="GO:0032977">
    <property type="term" value="F:membrane insertase activity"/>
    <property type="evidence" value="ECO:0007669"/>
    <property type="project" value="InterPro"/>
</dbReference>
<dbReference type="InterPro" id="IPR047196">
    <property type="entry name" value="YidC_ALB_C"/>
</dbReference>
<evidence type="ECO:0000256" key="4">
    <source>
        <dbReference type="ARBA" id="ARBA00022692"/>
    </source>
</evidence>
<dbReference type="InterPro" id="IPR028055">
    <property type="entry name" value="YidC/Oxa/ALB_C"/>
</dbReference>
<evidence type="ECO:0000256" key="6">
    <source>
        <dbReference type="ARBA" id="ARBA00022989"/>
    </source>
</evidence>
<accession>A0A485MDG9</accession>
<dbReference type="Pfam" id="PF02096">
    <property type="entry name" value="60KD_IMP"/>
    <property type="match status" value="1"/>
</dbReference>
<keyword evidence="2" id="KW-0813">Transport</keyword>
<protein>
    <submittedName>
        <fullName evidence="11">Preprotein translocase subunit YidC</fullName>
    </submittedName>
</protein>
<evidence type="ECO:0000259" key="10">
    <source>
        <dbReference type="Pfam" id="PF02096"/>
    </source>
</evidence>
<sequence length="222" mass="25577">MEIFNAIVDGMNWLLNWLYYITKTVGIPNYGIAIILLTIIIKMVLYPLSHKQMKSMLAMQQIQPKIKEIQQKYKEKDPKKMQQKMMDLYREHNVNPAAGCLPLLIQMPILIALFRSLISFPYVNTDHASFIWVQNLSDKDPYYILPILAGVTTYFQSKMTTSATDPTQKMMLYTMPVFIAWISSTFPAGLSLYWVVFNVVGWAQQYYINKQAVVVKGEAGKS</sequence>
<dbReference type="EMBL" id="CAADRN010000374">
    <property type="protein sequence ID" value="VFU19256.1"/>
    <property type="molecule type" value="Genomic_DNA"/>
</dbReference>
<comment type="subcellular location">
    <subcellularLocation>
        <location evidence="1">Cell membrane</location>
        <topology evidence="1">Multi-pass membrane protein</topology>
    </subcellularLocation>
</comment>
<evidence type="ECO:0000256" key="7">
    <source>
        <dbReference type="ARBA" id="ARBA00023136"/>
    </source>
</evidence>
<keyword evidence="7 9" id="KW-0472">Membrane</keyword>
<dbReference type="PANTHER" id="PTHR12428">
    <property type="entry name" value="OXA1"/>
    <property type="match status" value="1"/>
</dbReference>
<gene>
    <name evidence="11" type="primary">YidC</name>
    <name evidence="11" type="ORF">SCFA_710005</name>
</gene>
<dbReference type="CDD" id="cd20070">
    <property type="entry name" value="5TM_YidC_Alb3"/>
    <property type="match status" value="1"/>
</dbReference>
<dbReference type="GO" id="GO:0051205">
    <property type="term" value="P:protein insertion into membrane"/>
    <property type="evidence" value="ECO:0007669"/>
    <property type="project" value="TreeGrafter"/>
</dbReference>
<dbReference type="GO" id="GO:0005886">
    <property type="term" value="C:plasma membrane"/>
    <property type="evidence" value="ECO:0007669"/>
    <property type="project" value="UniProtKB-SubCell"/>
</dbReference>
<evidence type="ECO:0000256" key="8">
    <source>
        <dbReference type="ARBA" id="ARBA00023186"/>
    </source>
</evidence>
<dbReference type="PANTHER" id="PTHR12428:SF65">
    <property type="entry name" value="CYTOCHROME C OXIDASE ASSEMBLY PROTEIN COX18, MITOCHONDRIAL"/>
    <property type="match status" value="1"/>
</dbReference>
<feature type="transmembrane region" description="Helical" evidence="9">
    <location>
        <begin position="171"/>
        <end position="196"/>
    </location>
</feature>
<dbReference type="InterPro" id="IPR001708">
    <property type="entry name" value="YidC/ALB3/OXA1/COX18"/>
</dbReference>
<proteinExistence type="predicted"/>
<keyword evidence="6 9" id="KW-1133">Transmembrane helix</keyword>
<name>A0A485MDG9_9ZZZZ</name>
<keyword evidence="3" id="KW-1003">Cell membrane</keyword>
<keyword evidence="4 9" id="KW-0812">Transmembrane</keyword>
<keyword evidence="8" id="KW-0143">Chaperone</keyword>
<dbReference type="NCBIfam" id="TIGR03592">
    <property type="entry name" value="yidC_oxa1_cterm"/>
    <property type="match status" value="1"/>
</dbReference>
<dbReference type="PRINTS" id="PR01900">
    <property type="entry name" value="YIDCPROTEIN"/>
</dbReference>
<evidence type="ECO:0000256" key="1">
    <source>
        <dbReference type="ARBA" id="ARBA00004651"/>
    </source>
</evidence>
<keyword evidence="5" id="KW-0653">Protein transport</keyword>